<dbReference type="GO" id="GO:0071949">
    <property type="term" value="F:FAD binding"/>
    <property type="evidence" value="ECO:0007669"/>
    <property type="project" value="InterPro"/>
</dbReference>
<dbReference type="OrthoDB" id="8670884at2"/>
<keyword evidence="5" id="KW-0503">Monooxygenase</keyword>
<dbReference type="Proteomes" id="UP000003963">
    <property type="component" value="Unassembled WGS sequence"/>
</dbReference>
<dbReference type="Pfam" id="PF01494">
    <property type="entry name" value="FAD_binding_3"/>
    <property type="match status" value="1"/>
</dbReference>
<dbReference type="Gene3D" id="3.40.30.120">
    <property type="match status" value="1"/>
</dbReference>
<dbReference type="InterPro" id="IPR002938">
    <property type="entry name" value="FAD-bd"/>
</dbReference>
<keyword evidence="6" id="KW-1185">Reference proteome</keyword>
<sequence>MTPAQHSTNGPDPVLVVGAGPVGMVIACDLLRQDIPVRIVDAAPSTTIHSRAVIMWPRSLELVRRIGVAEELAETGKHIDAVSYYSGSKRLGAIEMSRLHDTPYPFGLCTPQWKTEDVIRKRLVELGGQVESETALVALDNSGDRPVATLRRRDGSEERVRASWLIGADGSHSTVRKELGIEFQGQGADVLFAIGDGPLDGPLPQDEMIYCYNAGGAMGLAPFGDGTFRVACSVPVWNDEDEPPRELFQENLNRVVPFPAKLGELKWTTVFRARRRTAAAFRAGRCFLVGDAAHIFSAAGSQGMNTGIQDAINLAWKLGGVLRGTVDARVLDTYDRERRHSAERVSLVTAKQTSWGLVRQPAKVALRDALVRGARVTGAFQRLVTPLMSQLSVNYASDREDVKADIRWRRKPLGVGERLPVFVSDGYEDGEQGPWPAVADDRFTVLTWSGGARGVQWEARCAALRAALAPHHPVRDVSAWPALREFLGTGPRAVVVRPDGHIAAVEPRLDAARLRVVLARVGAARPEATPAEEAPAEAA</sequence>
<dbReference type="HOGENOM" id="CLU_009665_20_3_11"/>
<gene>
    <name evidence="5" type="ORF">SSOG_07929</name>
</gene>
<dbReference type="InterPro" id="IPR036188">
    <property type="entry name" value="FAD/NAD-bd_sf"/>
</dbReference>
<keyword evidence="5" id="KW-0560">Oxidoreductase</keyword>
<dbReference type="AlphaFoldDB" id="D9WRX1"/>
<accession>D9WRX1</accession>
<keyword evidence="2" id="KW-0285">Flavoprotein</keyword>
<reference evidence="5 6" key="1">
    <citation type="submission" date="2009-02" db="EMBL/GenBank/DDBJ databases">
        <title>Annotation of Streptomyces hygroscopicus strain ATCC 53653.</title>
        <authorList>
            <consortium name="The Broad Institute Genome Sequencing Platform"/>
            <consortium name="Broad Institute Microbial Sequencing Center"/>
            <person name="Fischbach M."/>
            <person name="Godfrey P."/>
            <person name="Ward D."/>
            <person name="Young S."/>
            <person name="Zeng Q."/>
            <person name="Koehrsen M."/>
            <person name="Alvarado L."/>
            <person name="Berlin A.M."/>
            <person name="Bochicchio J."/>
            <person name="Borenstein D."/>
            <person name="Chapman S.B."/>
            <person name="Chen Z."/>
            <person name="Engels R."/>
            <person name="Freedman E."/>
            <person name="Gellesch M."/>
            <person name="Goldberg J."/>
            <person name="Griggs A."/>
            <person name="Gujja S."/>
            <person name="Heilman E.R."/>
            <person name="Heiman D.I."/>
            <person name="Hepburn T.A."/>
            <person name="Howarth C."/>
            <person name="Jen D."/>
            <person name="Larson L."/>
            <person name="Lewis B."/>
            <person name="Mehta T."/>
            <person name="Park D."/>
            <person name="Pearson M."/>
            <person name="Richards J."/>
            <person name="Roberts A."/>
            <person name="Saif S."/>
            <person name="Shea T.D."/>
            <person name="Shenoy N."/>
            <person name="Sisk P."/>
            <person name="Stolte C."/>
            <person name="Sykes S.N."/>
            <person name="Thomson T."/>
            <person name="Walk T."/>
            <person name="White J."/>
            <person name="Yandava C."/>
            <person name="Straight P."/>
            <person name="Clardy J."/>
            <person name="Hung D."/>
            <person name="Kolter R."/>
            <person name="Mekalanos J."/>
            <person name="Walker S."/>
            <person name="Walsh C.T."/>
            <person name="Wieland-Brown L.C."/>
            <person name="Haas B."/>
            <person name="Nusbaum C."/>
            <person name="Birren B."/>
        </authorList>
    </citation>
    <scope>NUCLEOTIDE SEQUENCE [LARGE SCALE GENOMIC DNA]</scope>
    <source>
        <strain evidence="5 6">ATCC 53653</strain>
    </source>
</reference>
<dbReference type="GO" id="GO:0016709">
    <property type="term" value="F:oxidoreductase activity, acting on paired donors, with incorporation or reduction of molecular oxygen, NAD(P)H as one donor, and incorporation of one atom of oxygen"/>
    <property type="evidence" value="ECO:0007669"/>
    <property type="project" value="UniProtKB-ARBA"/>
</dbReference>
<dbReference type="PANTHER" id="PTHR43004:SF19">
    <property type="entry name" value="BINDING MONOOXYGENASE, PUTATIVE (JCVI)-RELATED"/>
    <property type="match status" value="1"/>
</dbReference>
<dbReference type="PANTHER" id="PTHR43004">
    <property type="entry name" value="TRK SYSTEM POTASSIUM UPTAKE PROTEIN"/>
    <property type="match status" value="1"/>
</dbReference>
<organism evidence="5 6">
    <name type="scientific">Streptomyces himastatinicus ATCC 53653</name>
    <dbReference type="NCBI Taxonomy" id="457427"/>
    <lineage>
        <taxon>Bacteria</taxon>
        <taxon>Bacillati</taxon>
        <taxon>Actinomycetota</taxon>
        <taxon>Actinomycetes</taxon>
        <taxon>Kitasatosporales</taxon>
        <taxon>Streptomycetaceae</taxon>
        <taxon>Streptomyces</taxon>
        <taxon>Streptomyces violaceusniger group</taxon>
    </lineage>
</organism>
<keyword evidence="3" id="KW-0274">FAD</keyword>
<dbReference type="InterPro" id="IPR050641">
    <property type="entry name" value="RIFMO-like"/>
</dbReference>
<evidence type="ECO:0000313" key="5">
    <source>
        <dbReference type="EMBL" id="EFL28215.1"/>
    </source>
</evidence>
<dbReference type="RefSeq" id="WP_009720013.1">
    <property type="nucleotide sequence ID" value="NZ_GG657754.1"/>
</dbReference>
<protein>
    <submittedName>
        <fullName evidence="5">Monooxygenase, FAD-binding</fullName>
    </submittedName>
</protein>
<evidence type="ECO:0000313" key="6">
    <source>
        <dbReference type="Proteomes" id="UP000003963"/>
    </source>
</evidence>
<dbReference type="Gene3D" id="3.50.50.60">
    <property type="entry name" value="FAD/NAD(P)-binding domain"/>
    <property type="match status" value="1"/>
</dbReference>
<feature type="domain" description="FAD-binding" evidence="4">
    <location>
        <begin position="13"/>
        <end position="345"/>
    </location>
</feature>
<dbReference type="Gene3D" id="3.30.70.2450">
    <property type="match status" value="1"/>
</dbReference>
<dbReference type="SUPFAM" id="SSF51905">
    <property type="entry name" value="FAD/NAD(P)-binding domain"/>
    <property type="match status" value="1"/>
</dbReference>
<dbReference type="PRINTS" id="PR00420">
    <property type="entry name" value="RNGMNOXGNASE"/>
</dbReference>
<name>D9WRX1_9ACTN</name>
<proteinExistence type="predicted"/>
<comment type="cofactor">
    <cofactor evidence="1">
        <name>FAD</name>
        <dbReference type="ChEBI" id="CHEBI:57692"/>
    </cofactor>
</comment>
<dbReference type="EMBL" id="GG657754">
    <property type="protein sequence ID" value="EFL28215.1"/>
    <property type="molecule type" value="Genomic_DNA"/>
</dbReference>
<evidence type="ECO:0000259" key="4">
    <source>
        <dbReference type="Pfam" id="PF01494"/>
    </source>
</evidence>
<evidence type="ECO:0000256" key="1">
    <source>
        <dbReference type="ARBA" id="ARBA00001974"/>
    </source>
</evidence>
<dbReference type="STRING" id="457427.SSOG_07929"/>
<evidence type="ECO:0000256" key="2">
    <source>
        <dbReference type="ARBA" id="ARBA00022630"/>
    </source>
</evidence>
<evidence type="ECO:0000256" key="3">
    <source>
        <dbReference type="ARBA" id="ARBA00022827"/>
    </source>
</evidence>